<protein>
    <recommendedName>
        <fullName evidence="3">DUF4259 domain-containing protein</fullName>
    </recommendedName>
</protein>
<keyword evidence="2" id="KW-1185">Reference proteome</keyword>
<reference evidence="1 2" key="1">
    <citation type="submission" date="2023-07" db="EMBL/GenBank/DDBJ databases">
        <title>Nocardioides sp. nov WY-20 isolated from soil.</title>
        <authorList>
            <person name="Liu B."/>
            <person name="Wan Y."/>
        </authorList>
    </citation>
    <scope>NUCLEOTIDE SEQUENCE [LARGE SCALE GENOMIC DNA]</scope>
    <source>
        <strain evidence="1 2">WY-20</strain>
    </source>
</reference>
<accession>A0ABT9B3Y7</accession>
<evidence type="ECO:0000313" key="2">
    <source>
        <dbReference type="Proteomes" id="UP001233314"/>
    </source>
</evidence>
<organism evidence="1 2">
    <name type="scientific">Nocardioides jiangxiensis</name>
    <dbReference type="NCBI Taxonomy" id="3064524"/>
    <lineage>
        <taxon>Bacteria</taxon>
        <taxon>Bacillati</taxon>
        <taxon>Actinomycetota</taxon>
        <taxon>Actinomycetes</taxon>
        <taxon>Propionibacteriales</taxon>
        <taxon>Nocardioidaceae</taxon>
        <taxon>Nocardioides</taxon>
    </lineage>
</organism>
<dbReference type="RefSeq" id="WP_305028956.1">
    <property type="nucleotide sequence ID" value="NZ_JAUQTA010000002.1"/>
</dbReference>
<dbReference type="EMBL" id="JAUQTA010000002">
    <property type="protein sequence ID" value="MDO7869562.1"/>
    <property type="molecule type" value="Genomic_DNA"/>
</dbReference>
<comment type="caution">
    <text evidence="1">The sequence shown here is derived from an EMBL/GenBank/DDBJ whole genome shotgun (WGS) entry which is preliminary data.</text>
</comment>
<dbReference type="Proteomes" id="UP001233314">
    <property type="component" value="Unassembled WGS sequence"/>
</dbReference>
<evidence type="ECO:0008006" key="3">
    <source>
        <dbReference type="Google" id="ProtNLM"/>
    </source>
</evidence>
<sequence>MGAWGPAIFSDDTACDIRGDYRELLEDQVPDDEATRRTIEGYAHLGEDEKHVLWLALAAAQSGLGRLDDDVKARALEVIDGGLGLELWEEAGPRELDQRKAVLAKLRAQLTGEQPARKAVRRPWRDITELAAGDVLAFEAAGTLRLLRVLRIDDHRVGIAPIVGWLDWAGSQVPSERQIRKLKVRTRAHDGLRGRQVRSDTYRVARHRKKDPGWAELGFKVVAHLDPRPEDTRAQAWSYTAWTGFAKILESNRGA</sequence>
<gene>
    <name evidence="1" type="ORF">Q5722_14405</name>
</gene>
<evidence type="ECO:0000313" key="1">
    <source>
        <dbReference type="EMBL" id="MDO7869562.1"/>
    </source>
</evidence>
<name>A0ABT9B3Y7_9ACTN</name>
<proteinExistence type="predicted"/>